<sequence>MAKAVALVSVLCIVALAAASVAHAHQRNVFNIEGDVYCDPCRVQFHTELSKRIPGATVRLECQNEETKAVTYSVEGLTNADGHYSLRVDGDHEKDVCVVKAIKSPIAECSEPMTDVRESRIVCTNNIGMHSAVRFANPIGFMTKVGSPQCIPVLQDFFADD</sequence>
<name>A0A022RZC0_ERYGU</name>
<dbReference type="OrthoDB" id="1888725at2759"/>
<dbReference type="Proteomes" id="UP000030748">
    <property type="component" value="Unassembled WGS sequence"/>
</dbReference>
<dbReference type="AlphaFoldDB" id="A0A022RZC0"/>
<dbReference type="InterPro" id="IPR006041">
    <property type="entry name" value="Pollen_Ole_e1_allergen"/>
</dbReference>
<dbReference type="GO" id="GO:0005615">
    <property type="term" value="C:extracellular space"/>
    <property type="evidence" value="ECO:0007669"/>
    <property type="project" value="InterPro"/>
</dbReference>
<reference evidence="4 5" key="1">
    <citation type="journal article" date="2013" name="Proc. Natl. Acad. Sci. U.S.A.">
        <title>Fine-scale variation in meiotic recombination in Mimulus inferred from population shotgun sequencing.</title>
        <authorList>
            <person name="Hellsten U."/>
            <person name="Wright K.M."/>
            <person name="Jenkins J."/>
            <person name="Shu S."/>
            <person name="Yuan Y."/>
            <person name="Wessler S.R."/>
            <person name="Schmutz J."/>
            <person name="Willis J.H."/>
            <person name="Rokhsar D.S."/>
        </authorList>
    </citation>
    <scope>NUCLEOTIDE SEQUENCE [LARGE SCALE GENOMIC DNA]</scope>
    <source>
        <strain evidence="5">cv. DUN x IM62</strain>
    </source>
</reference>
<dbReference type="PROSITE" id="PS00925">
    <property type="entry name" value="OLEEI"/>
    <property type="match status" value="1"/>
</dbReference>
<dbReference type="STRING" id="4155.A0A022RZC0"/>
<dbReference type="KEGG" id="egt:105968787"/>
<dbReference type="Pfam" id="PF01190">
    <property type="entry name" value="Pollen_Ole_e_1"/>
    <property type="match status" value="1"/>
</dbReference>
<dbReference type="PANTHER" id="PTHR31614">
    <property type="entry name" value="PROTEIN DOWNSTREAM OF FLC-RELATED"/>
    <property type="match status" value="1"/>
</dbReference>
<feature type="signal peptide" evidence="3">
    <location>
        <begin position="1"/>
        <end position="24"/>
    </location>
</feature>
<dbReference type="OMA" id="ADCNEPF"/>
<keyword evidence="2" id="KW-1015">Disulfide bond</keyword>
<keyword evidence="5" id="KW-1185">Reference proteome</keyword>
<dbReference type="InterPro" id="IPR006040">
    <property type="entry name" value="Allergen_Ole_e_I_CS"/>
</dbReference>
<dbReference type="PANTHER" id="PTHR31614:SF2">
    <property type="entry name" value="F28N24.16 PROTEIN"/>
    <property type="match status" value="1"/>
</dbReference>
<dbReference type="PhylomeDB" id="A0A022RZC0"/>
<proteinExistence type="inferred from homology"/>
<organism evidence="4 5">
    <name type="scientific">Erythranthe guttata</name>
    <name type="common">Yellow monkey flower</name>
    <name type="synonym">Mimulus guttatus</name>
    <dbReference type="NCBI Taxonomy" id="4155"/>
    <lineage>
        <taxon>Eukaryota</taxon>
        <taxon>Viridiplantae</taxon>
        <taxon>Streptophyta</taxon>
        <taxon>Embryophyta</taxon>
        <taxon>Tracheophyta</taxon>
        <taxon>Spermatophyta</taxon>
        <taxon>Magnoliopsida</taxon>
        <taxon>eudicotyledons</taxon>
        <taxon>Gunneridae</taxon>
        <taxon>Pentapetalae</taxon>
        <taxon>asterids</taxon>
        <taxon>lamiids</taxon>
        <taxon>Lamiales</taxon>
        <taxon>Phrymaceae</taxon>
        <taxon>Erythranthe</taxon>
    </lineage>
</organism>
<evidence type="ECO:0000313" key="4">
    <source>
        <dbReference type="EMBL" id="EYU45018.1"/>
    </source>
</evidence>
<protein>
    <submittedName>
        <fullName evidence="4">Uncharacterized protein</fullName>
    </submittedName>
</protein>
<evidence type="ECO:0000256" key="1">
    <source>
        <dbReference type="ARBA" id="ARBA00010049"/>
    </source>
</evidence>
<dbReference type="eggNOG" id="ENOG502S2YZ">
    <property type="taxonomic scope" value="Eukaryota"/>
</dbReference>
<comment type="similarity">
    <text evidence="1">Belongs to the Ole e I family.</text>
</comment>
<dbReference type="EMBL" id="KI630206">
    <property type="protein sequence ID" value="EYU45018.1"/>
    <property type="molecule type" value="Genomic_DNA"/>
</dbReference>
<evidence type="ECO:0000313" key="5">
    <source>
        <dbReference type="Proteomes" id="UP000030748"/>
    </source>
</evidence>
<keyword evidence="3" id="KW-0732">Signal</keyword>
<accession>A0A022RZC0</accession>
<evidence type="ECO:0000256" key="3">
    <source>
        <dbReference type="SAM" id="SignalP"/>
    </source>
</evidence>
<feature type="chain" id="PRO_5001505301" evidence="3">
    <location>
        <begin position="25"/>
        <end position="161"/>
    </location>
</feature>
<evidence type="ECO:0000256" key="2">
    <source>
        <dbReference type="ARBA" id="ARBA00023157"/>
    </source>
</evidence>
<gene>
    <name evidence="4" type="ORF">MIMGU_mgv1a015317mg</name>
</gene>